<protein>
    <submittedName>
        <fullName evidence="1">Uncharacterized protein</fullName>
    </submittedName>
</protein>
<dbReference type="Proteomes" id="UP000054097">
    <property type="component" value="Unassembled WGS sequence"/>
</dbReference>
<proteinExistence type="predicted"/>
<organism evidence="1 2">
    <name type="scientific">Serendipita vermifera MAFF 305830</name>
    <dbReference type="NCBI Taxonomy" id="933852"/>
    <lineage>
        <taxon>Eukaryota</taxon>
        <taxon>Fungi</taxon>
        <taxon>Dikarya</taxon>
        <taxon>Basidiomycota</taxon>
        <taxon>Agaricomycotina</taxon>
        <taxon>Agaricomycetes</taxon>
        <taxon>Sebacinales</taxon>
        <taxon>Serendipitaceae</taxon>
        <taxon>Serendipita</taxon>
    </lineage>
</organism>
<dbReference type="AlphaFoldDB" id="A0A0C3B8R4"/>
<dbReference type="HOGENOM" id="CLU_2210988_0_0_1"/>
<evidence type="ECO:0000313" key="2">
    <source>
        <dbReference type="Proteomes" id="UP000054097"/>
    </source>
</evidence>
<keyword evidence="2" id="KW-1185">Reference proteome</keyword>
<evidence type="ECO:0000313" key="1">
    <source>
        <dbReference type="EMBL" id="KIM33195.1"/>
    </source>
</evidence>
<reference evidence="2" key="2">
    <citation type="submission" date="2015-01" db="EMBL/GenBank/DDBJ databases">
        <title>Evolutionary Origins and Diversification of the Mycorrhizal Mutualists.</title>
        <authorList>
            <consortium name="DOE Joint Genome Institute"/>
            <consortium name="Mycorrhizal Genomics Consortium"/>
            <person name="Kohler A."/>
            <person name="Kuo A."/>
            <person name="Nagy L.G."/>
            <person name="Floudas D."/>
            <person name="Copeland A."/>
            <person name="Barry K.W."/>
            <person name="Cichocki N."/>
            <person name="Veneault-Fourrey C."/>
            <person name="LaButti K."/>
            <person name="Lindquist E.A."/>
            <person name="Lipzen A."/>
            <person name="Lundell T."/>
            <person name="Morin E."/>
            <person name="Murat C."/>
            <person name="Riley R."/>
            <person name="Ohm R."/>
            <person name="Sun H."/>
            <person name="Tunlid A."/>
            <person name="Henrissat B."/>
            <person name="Grigoriev I.V."/>
            <person name="Hibbett D.S."/>
            <person name="Martin F."/>
        </authorList>
    </citation>
    <scope>NUCLEOTIDE SEQUENCE [LARGE SCALE GENOMIC DNA]</scope>
    <source>
        <strain evidence="2">MAFF 305830</strain>
    </source>
</reference>
<accession>A0A0C3B8R4</accession>
<name>A0A0C3B8R4_SERVB</name>
<gene>
    <name evidence="1" type="ORF">M408DRAFT_150527</name>
</gene>
<sequence length="109" mass="11835">MVHYIVPAPVPVIHAPIMDSRHQLASMANALNRRLRTEPSYDPHSRTYGCRISEPRMASNGAPVMVVIAETFGHPNRDVAEVHAASSALHALSANATDMAISVYGATYR</sequence>
<dbReference type="EMBL" id="KN824278">
    <property type="protein sequence ID" value="KIM33195.1"/>
    <property type="molecule type" value="Genomic_DNA"/>
</dbReference>
<reference evidence="1 2" key="1">
    <citation type="submission" date="2014-04" db="EMBL/GenBank/DDBJ databases">
        <authorList>
            <consortium name="DOE Joint Genome Institute"/>
            <person name="Kuo A."/>
            <person name="Zuccaro A."/>
            <person name="Kohler A."/>
            <person name="Nagy L.G."/>
            <person name="Floudas D."/>
            <person name="Copeland A."/>
            <person name="Barry K.W."/>
            <person name="Cichocki N."/>
            <person name="Veneault-Fourrey C."/>
            <person name="LaButti K."/>
            <person name="Lindquist E.A."/>
            <person name="Lipzen A."/>
            <person name="Lundell T."/>
            <person name="Morin E."/>
            <person name="Murat C."/>
            <person name="Sun H."/>
            <person name="Tunlid A."/>
            <person name="Henrissat B."/>
            <person name="Grigoriev I.V."/>
            <person name="Hibbett D.S."/>
            <person name="Martin F."/>
            <person name="Nordberg H.P."/>
            <person name="Cantor M.N."/>
            <person name="Hua S.X."/>
        </authorList>
    </citation>
    <scope>NUCLEOTIDE SEQUENCE [LARGE SCALE GENOMIC DNA]</scope>
    <source>
        <strain evidence="1 2">MAFF 305830</strain>
    </source>
</reference>